<evidence type="ECO:0000313" key="3">
    <source>
        <dbReference type="Proteomes" id="UP000281549"/>
    </source>
</evidence>
<accession>A0A4P9YKI0</accession>
<evidence type="ECO:0000313" key="2">
    <source>
        <dbReference type="EMBL" id="RKP20117.1"/>
    </source>
</evidence>
<name>A0A4P9YKI0_ROZAC</name>
<gene>
    <name evidence="2" type="ORF">ROZALSC1DRAFT_21688</name>
</gene>
<proteinExistence type="predicted"/>
<feature type="chain" id="PRO_5020939406" evidence="1">
    <location>
        <begin position="32"/>
        <end position="153"/>
    </location>
</feature>
<protein>
    <submittedName>
        <fullName evidence="2">Uncharacterized protein</fullName>
    </submittedName>
</protein>
<feature type="signal peptide" evidence="1">
    <location>
        <begin position="1"/>
        <end position="31"/>
    </location>
</feature>
<sequence length="153" mass="17664">MFLKMFPALFLVPFNIPLLLVFHMADMDVEALPIETELVDEEFCEDKSIMTVVTKANYISYLQHMSNQTKPNVVPLTYSSLKQHAFGLVREWKLQAIESPSLAREGSAYDEVTKVLLHNHLKKYTAWKISEVNKVDILKNSSLDGRYTKLERE</sequence>
<reference evidence="3" key="1">
    <citation type="journal article" date="2018" name="Nat. Microbiol.">
        <title>Leveraging single-cell genomics to expand the fungal tree of life.</title>
        <authorList>
            <person name="Ahrendt S.R."/>
            <person name="Quandt C.A."/>
            <person name="Ciobanu D."/>
            <person name="Clum A."/>
            <person name="Salamov A."/>
            <person name="Andreopoulos B."/>
            <person name="Cheng J.F."/>
            <person name="Woyke T."/>
            <person name="Pelin A."/>
            <person name="Henrissat B."/>
            <person name="Reynolds N.K."/>
            <person name="Benny G.L."/>
            <person name="Smith M.E."/>
            <person name="James T.Y."/>
            <person name="Grigoriev I.V."/>
        </authorList>
    </citation>
    <scope>NUCLEOTIDE SEQUENCE [LARGE SCALE GENOMIC DNA]</scope>
    <source>
        <strain evidence="3">CSF55</strain>
    </source>
</reference>
<dbReference type="AlphaFoldDB" id="A0A4P9YKI0"/>
<dbReference type="Proteomes" id="UP000281549">
    <property type="component" value="Unassembled WGS sequence"/>
</dbReference>
<dbReference type="EMBL" id="ML005110">
    <property type="protein sequence ID" value="RKP20117.1"/>
    <property type="molecule type" value="Genomic_DNA"/>
</dbReference>
<organism evidence="2 3">
    <name type="scientific">Rozella allomycis (strain CSF55)</name>
    <dbReference type="NCBI Taxonomy" id="988480"/>
    <lineage>
        <taxon>Eukaryota</taxon>
        <taxon>Fungi</taxon>
        <taxon>Fungi incertae sedis</taxon>
        <taxon>Cryptomycota</taxon>
        <taxon>Cryptomycota incertae sedis</taxon>
        <taxon>Rozella</taxon>
    </lineage>
</organism>
<keyword evidence="1" id="KW-0732">Signal</keyword>
<evidence type="ECO:0000256" key="1">
    <source>
        <dbReference type="SAM" id="SignalP"/>
    </source>
</evidence>